<protein>
    <submittedName>
        <fullName evidence="6">Glycosyltransferase involved in cell wall bisynthesis</fullName>
    </submittedName>
</protein>
<reference evidence="6 7" key="1">
    <citation type="submission" date="2016-10" db="EMBL/GenBank/DDBJ databases">
        <authorList>
            <person name="Varghese N."/>
            <person name="Submissions S."/>
        </authorList>
    </citation>
    <scope>NUCLEOTIDE SEQUENCE [LARGE SCALE GENOMIC DNA]</scope>
    <source>
        <strain evidence="6 7">DSM 1361</strain>
    </source>
</reference>
<dbReference type="InterPro" id="IPR029044">
    <property type="entry name" value="Nucleotide-diphossugar_trans"/>
</dbReference>
<dbReference type="Pfam" id="PF00534">
    <property type="entry name" value="Glycos_transf_1"/>
    <property type="match status" value="1"/>
</dbReference>
<feature type="domain" description="Glycosyl transferase family 1" evidence="4">
    <location>
        <begin position="1035"/>
        <end position="1188"/>
    </location>
</feature>
<evidence type="ECO:0000313" key="6">
    <source>
        <dbReference type="EMBL" id="SFP38466.1"/>
    </source>
</evidence>
<dbReference type="CDD" id="cd00761">
    <property type="entry name" value="Glyco_tranf_GTA_type"/>
    <property type="match status" value="2"/>
</dbReference>
<feature type="compositionally biased region" description="Basic and acidic residues" evidence="3">
    <location>
        <begin position="1301"/>
        <end position="1318"/>
    </location>
</feature>
<feature type="region of interest" description="Disordered" evidence="3">
    <location>
        <begin position="1283"/>
        <end position="1318"/>
    </location>
</feature>
<dbReference type="InterPro" id="IPR001296">
    <property type="entry name" value="Glyco_trans_1"/>
</dbReference>
<evidence type="ECO:0000256" key="3">
    <source>
        <dbReference type="SAM" id="MobiDB-lite"/>
    </source>
</evidence>
<evidence type="ECO:0000259" key="4">
    <source>
        <dbReference type="Pfam" id="PF00534"/>
    </source>
</evidence>
<evidence type="ECO:0000256" key="1">
    <source>
        <dbReference type="ARBA" id="ARBA00022676"/>
    </source>
</evidence>
<dbReference type="InterPro" id="IPR001173">
    <property type="entry name" value="Glyco_trans_2-like"/>
</dbReference>
<feature type="compositionally biased region" description="Polar residues" evidence="3">
    <location>
        <begin position="1287"/>
        <end position="1300"/>
    </location>
</feature>
<dbReference type="Pfam" id="PF00535">
    <property type="entry name" value="Glycos_transf_2"/>
    <property type="match status" value="2"/>
</dbReference>
<dbReference type="EMBL" id="FOXF01000019">
    <property type="protein sequence ID" value="SFP38466.1"/>
    <property type="molecule type" value="Genomic_DNA"/>
</dbReference>
<dbReference type="SUPFAM" id="SSF53756">
    <property type="entry name" value="UDP-Glycosyltransferase/glycogen phosphorylase"/>
    <property type="match status" value="1"/>
</dbReference>
<feature type="domain" description="Glycosyltransferase 2-like" evidence="5">
    <location>
        <begin position="3"/>
        <end position="167"/>
    </location>
</feature>
<keyword evidence="7" id="KW-1185">Reference proteome</keyword>
<proteinExistence type="predicted"/>
<feature type="domain" description="Glycosyltransferase 2-like" evidence="5">
    <location>
        <begin position="514"/>
        <end position="644"/>
    </location>
</feature>
<dbReference type="PANTHER" id="PTHR22916:SF51">
    <property type="entry name" value="GLYCOSYLTRANSFERASE EPSH-RELATED"/>
    <property type="match status" value="1"/>
</dbReference>
<dbReference type="GO" id="GO:0016758">
    <property type="term" value="F:hexosyltransferase activity"/>
    <property type="evidence" value="ECO:0007669"/>
    <property type="project" value="UniProtKB-ARBA"/>
</dbReference>
<keyword evidence="1" id="KW-0328">Glycosyltransferase</keyword>
<dbReference type="Proteomes" id="UP000243745">
    <property type="component" value="Unassembled WGS sequence"/>
</dbReference>
<organism evidence="6 7">
    <name type="scientific">Ruminobacter amylophilus</name>
    <dbReference type="NCBI Taxonomy" id="867"/>
    <lineage>
        <taxon>Bacteria</taxon>
        <taxon>Pseudomonadati</taxon>
        <taxon>Pseudomonadota</taxon>
        <taxon>Gammaproteobacteria</taxon>
        <taxon>Aeromonadales</taxon>
        <taxon>Succinivibrionaceae</taxon>
        <taxon>Ruminobacter</taxon>
    </lineage>
</organism>
<sequence>MISVIMPVYKAQQGITRTIESLLNQSCQDFEIICVDDCSPDGSLKILKELSERDSRIRVIHNTINRGAGYCRNLGFSHAKGEYCFFLDCDDFFMPDFLGDMYRKITETGADICFCNYSFVTSDGTLISTTSFGDGAENPFVPGENYDRLYQLSHAVPWNKIFRTDFIRQHHLMYAELSSSNDLSFTLLAFSLAEKIAYLDGSYIQYTKGDSKSTTMSLKDCHVDNVLKAYDILLSNIMRLPNRRDYFATFNTALNRSLNYRLKLRSNYNVSYQPNMSANEEFLEFRKNSGMVGDLVSAYVEGQPLITVVLTVSTGADFLHETLDSLITQSFEKIRIIVVNSQSSCTGDLDGYGQQDSRISIVNSVGMDLNRSVDRIIRQIESPFVMFCRSGEILHKEACSKYFYALVKSEKDICYSDFSLLAGDYADYQGNQQKLAENSRYVSGRVNLQKLFSKASNKMYRTEIIRKNKLVYESESRFLSAYCRCIETCSEILEALVTETFFRRIEVVGQPQVSVIIPVYNVRKFIGDTLKSVCNQTLKNIEIICVDDCSTDGSEGIIKLYRKIDSRIRLISLEKNSSAQICRQKGVASSSGQYVMFLDGDDELSSNACETAFEAISKAKTDLLMFGTDVVNYRNQCAYRRIRRFESFVEPYTQKIASDNLLSAAFVEQLFSFNLWNKIYSGDLCRQVFAQMPEHRFYKANDIYAMAYILGSFKSYCGITDKLYRYKLGSGVTGTDLMTQEMFETMLTEHDVFMAIDEYLHTLNGDYSKVSENIRKRLMSESVVKFVNCTQNINNDVNMASLVNLWGYDDVVKCLAEKFWNEPKKVSGRICGYFKSKRPHKDIRTIAFYYRSISNGGAQRVTQLLCNRFAAVKNADGSYKYRVVLITDDVRDGDEYPLSDMVRREFLPNKDLSHEGAFFERYGRWRQIIESNGIDAVVSGHWMDECSFWDMLAVKATGETYYISHSHNFFAVPFVHKFAYKTSGSVLATYVNCDGVVNLSECDRRYTSLYCRNTAVIPNPLTFNPDNVPMNFLDNSTICWVGRISHEKNPVDLIKAMALVHQSLPEARLLIVGDGDESIMKKMVQTADELEISDCVEFAGFTEKVEKYYSQASVFVNTSKYEGFSMTFAEAMSHGLPVVTYDMPWLTFIEDGRGIVTVNQNDYIELGNRLVKILSDRKYMKKLGSEARANVVSMASASVESMWEDFLHNIVSEREGGLNQQQNEYRFMLDYLNDYAEERYSMTEDYYKRAVDKLSQSNSVLKTRNNGIYEALMSRVLKELRSETSHLESSSPLEDGSNTGRTDDTDKTEKEHVSLHKRLSDKVLSKGKTLAGFFGKNR</sequence>
<evidence type="ECO:0000313" key="7">
    <source>
        <dbReference type="Proteomes" id="UP000243745"/>
    </source>
</evidence>
<dbReference type="Gene3D" id="3.90.550.10">
    <property type="entry name" value="Spore Coat Polysaccharide Biosynthesis Protein SpsA, Chain A"/>
    <property type="match status" value="3"/>
</dbReference>
<gene>
    <name evidence="6" type="ORF">SAMN02910344_01248</name>
</gene>
<dbReference type="Gene3D" id="3.40.50.2000">
    <property type="entry name" value="Glycogen Phosphorylase B"/>
    <property type="match status" value="2"/>
</dbReference>
<evidence type="ECO:0000259" key="5">
    <source>
        <dbReference type="Pfam" id="PF00535"/>
    </source>
</evidence>
<dbReference type="SUPFAM" id="SSF53448">
    <property type="entry name" value="Nucleotide-diphospho-sugar transferases"/>
    <property type="match status" value="3"/>
</dbReference>
<evidence type="ECO:0000256" key="2">
    <source>
        <dbReference type="ARBA" id="ARBA00022679"/>
    </source>
</evidence>
<name>A0A662ZIS9_9GAMM</name>
<dbReference type="PANTHER" id="PTHR22916">
    <property type="entry name" value="GLYCOSYLTRANSFERASE"/>
    <property type="match status" value="1"/>
</dbReference>
<accession>A0A662ZIS9</accession>
<dbReference type="RefSeq" id="WP_093141998.1">
    <property type="nucleotide sequence ID" value="NZ_FOXF01000019.1"/>
</dbReference>
<dbReference type="OrthoDB" id="6813549at2"/>
<keyword evidence="2 6" id="KW-0808">Transferase</keyword>